<keyword evidence="2" id="KW-1185">Reference proteome</keyword>
<accession>A0ABR6L3C6</accession>
<dbReference type="RefSeq" id="WP_159091539.1">
    <property type="nucleotide sequence ID" value="NZ_BAAAVZ010000015.1"/>
</dbReference>
<comment type="caution">
    <text evidence="1">The sequence shown here is derived from an EMBL/GenBank/DDBJ whole genome shotgun (WGS) entry which is preliminary data.</text>
</comment>
<dbReference type="EMBL" id="JACHOT010000003">
    <property type="protein sequence ID" value="MBB4651302.1"/>
    <property type="molecule type" value="Genomic_DNA"/>
</dbReference>
<dbReference type="Proteomes" id="UP000539538">
    <property type="component" value="Unassembled WGS sequence"/>
</dbReference>
<proteinExistence type="predicted"/>
<evidence type="ECO:0000313" key="1">
    <source>
        <dbReference type="EMBL" id="MBB4651302.1"/>
    </source>
</evidence>
<evidence type="ECO:0000313" key="2">
    <source>
        <dbReference type="Proteomes" id="UP000539538"/>
    </source>
</evidence>
<reference evidence="1 2" key="1">
    <citation type="submission" date="2020-08" db="EMBL/GenBank/DDBJ databases">
        <title>Genomic Encyclopedia of Type Strains, Phase IV (KMG-IV): sequencing the most valuable type-strain genomes for metagenomic binning, comparative biology and taxonomic classification.</title>
        <authorList>
            <person name="Goeker M."/>
        </authorList>
    </citation>
    <scope>NUCLEOTIDE SEQUENCE [LARGE SCALE GENOMIC DNA]</scope>
    <source>
        <strain evidence="1 2">DSM 7050</strain>
    </source>
</reference>
<protein>
    <submittedName>
        <fullName evidence="1">Uncharacterized protein</fullName>
    </submittedName>
</protein>
<name>A0ABR6L3C6_9HYPH</name>
<gene>
    <name evidence="1" type="ORF">GGQ99_003065</name>
</gene>
<sequence length="135" mass="13669">MVRSITPRLNQDSADLPAESNPLQAAVHLAVDLGLASPWVADGSDLLPDSGPTLAPAPVPATDHAALGEIFADALFGEVIEISDLIPHLLAPAADLAGSAPVDVVVAEMAGDTAVAMVPFTILFEEDGSSGHGTL</sequence>
<organism evidence="1 2">
    <name type="scientific">Aminobacter niigataensis</name>
    <dbReference type="NCBI Taxonomy" id="83265"/>
    <lineage>
        <taxon>Bacteria</taxon>
        <taxon>Pseudomonadati</taxon>
        <taxon>Pseudomonadota</taxon>
        <taxon>Alphaproteobacteria</taxon>
        <taxon>Hyphomicrobiales</taxon>
        <taxon>Phyllobacteriaceae</taxon>
        <taxon>Aminobacter</taxon>
    </lineage>
</organism>